<comment type="caution">
    <text evidence="1">The sequence shown here is derived from an EMBL/GenBank/DDBJ whole genome shotgun (WGS) entry which is preliminary data.</text>
</comment>
<accession>A0A504YNT2</accession>
<proteinExistence type="predicted"/>
<dbReference type="Proteomes" id="UP000316759">
    <property type="component" value="Unassembled WGS sequence"/>
</dbReference>
<dbReference type="OrthoDB" id="6119557at2759"/>
<evidence type="ECO:0000313" key="1">
    <source>
        <dbReference type="EMBL" id="TPP61856.1"/>
    </source>
</evidence>
<gene>
    <name evidence="1" type="ORF">FGIG_01606</name>
</gene>
<evidence type="ECO:0000313" key="2">
    <source>
        <dbReference type="Proteomes" id="UP000316759"/>
    </source>
</evidence>
<keyword evidence="2" id="KW-1185">Reference proteome</keyword>
<organism evidence="1 2">
    <name type="scientific">Fasciola gigantica</name>
    <name type="common">Giant liver fluke</name>
    <dbReference type="NCBI Taxonomy" id="46835"/>
    <lineage>
        <taxon>Eukaryota</taxon>
        <taxon>Metazoa</taxon>
        <taxon>Spiralia</taxon>
        <taxon>Lophotrochozoa</taxon>
        <taxon>Platyhelminthes</taxon>
        <taxon>Trematoda</taxon>
        <taxon>Digenea</taxon>
        <taxon>Plagiorchiida</taxon>
        <taxon>Echinostomata</taxon>
        <taxon>Echinostomatoidea</taxon>
        <taxon>Fasciolidae</taxon>
        <taxon>Fasciola</taxon>
    </lineage>
</organism>
<dbReference type="EMBL" id="SUNJ01007607">
    <property type="protein sequence ID" value="TPP61856.1"/>
    <property type="molecule type" value="Genomic_DNA"/>
</dbReference>
<reference evidence="1 2" key="1">
    <citation type="submission" date="2019-04" db="EMBL/GenBank/DDBJ databases">
        <title>Annotation for the trematode Fasciola gigantica.</title>
        <authorList>
            <person name="Choi Y.-J."/>
        </authorList>
    </citation>
    <scope>NUCLEOTIDE SEQUENCE [LARGE SCALE GENOMIC DNA]</scope>
    <source>
        <strain evidence="1">Uganda_cow_1</strain>
    </source>
</reference>
<name>A0A504YNT2_FASGI</name>
<protein>
    <submittedName>
        <fullName evidence="1">Uncharacterized protein</fullName>
    </submittedName>
</protein>
<sequence length="101" mass="11495">MGINHSPSSVLDSRSKNAFRDFHRQLRAALDGVTNWTERLPVVLLRFLKPVKVNIRHTPAEMVYGMDVQIRDTVLHLDSSSATTNQSDYVGRLKTLMRPGY</sequence>
<dbReference type="AlphaFoldDB" id="A0A504YNT2"/>